<dbReference type="EC" id="1.13.11.93" evidence="6"/>
<dbReference type="RefSeq" id="WP_378927059.1">
    <property type="nucleotide sequence ID" value="NZ_JAOTBE010000111.1"/>
</dbReference>
<keyword evidence="2 9" id="KW-0223">Dioxygenase</keyword>
<organism evidence="9 10">
    <name type="scientific">Paracoccus rhizosphaerae</name>
    <dbReference type="NCBI Taxonomy" id="1133347"/>
    <lineage>
        <taxon>Bacteria</taxon>
        <taxon>Pseudomonadati</taxon>
        <taxon>Pseudomonadota</taxon>
        <taxon>Alphaproteobacteria</taxon>
        <taxon>Rhodobacterales</taxon>
        <taxon>Paracoccaceae</taxon>
        <taxon>Paracoccus</taxon>
    </lineage>
</organism>
<name>A0ABV6CRF1_9RHOB</name>
<keyword evidence="10" id="KW-1185">Reference proteome</keyword>
<evidence type="ECO:0000256" key="2">
    <source>
        <dbReference type="ARBA" id="ARBA00022964"/>
    </source>
</evidence>
<dbReference type="EMBL" id="JBHLWQ010000147">
    <property type="protein sequence ID" value="MFC0201816.1"/>
    <property type="molecule type" value="Genomic_DNA"/>
</dbReference>
<dbReference type="Proteomes" id="UP001589795">
    <property type="component" value="Unassembled WGS sequence"/>
</dbReference>
<evidence type="ECO:0000256" key="5">
    <source>
        <dbReference type="ARBA" id="ARBA00035013"/>
    </source>
</evidence>
<accession>A0ABV6CRF1</accession>
<reference evidence="9 10" key="1">
    <citation type="submission" date="2024-09" db="EMBL/GenBank/DDBJ databases">
        <authorList>
            <person name="Sun Q."/>
            <person name="Mori K."/>
        </authorList>
    </citation>
    <scope>NUCLEOTIDE SEQUENCE [LARGE SCALE GENOMIC DNA]</scope>
    <source>
        <strain evidence="9 10">CCM 7904</strain>
    </source>
</reference>
<dbReference type="InterPro" id="IPR009770">
    <property type="entry name" value="HGLS"/>
</dbReference>
<comment type="similarity">
    <text evidence="5">Belongs to the 2-oxoadipate dioxygenase/decarboxylase family.</text>
</comment>
<evidence type="ECO:0000256" key="3">
    <source>
        <dbReference type="ARBA" id="ARBA00023002"/>
    </source>
</evidence>
<comment type="caution">
    <text evidence="9">The sequence shown here is derived from an EMBL/GenBank/DDBJ whole genome shotgun (WGS) entry which is preliminary data.</text>
</comment>
<evidence type="ECO:0000256" key="8">
    <source>
        <dbReference type="SAM" id="MobiDB-lite"/>
    </source>
</evidence>
<dbReference type="Pfam" id="PF07063">
    <property type="entry name" value="HGLS"/>
    <property type="match status" value="1"/>
</dbReference>
<proteinExistence type="inferred from homology"/>
<comment type="cofactor">
    <cofactor evidence="1">
        <name>Fe(2+)</name>
        <dbReference type="ChEBI" id="CHEBI:29033"/>
    </cofactor>
</comment>
<protein>
    <recommendedName>
        <fullName evidence="6">2-oxoadipate dioxygenase/decarboxylase</fullName>
        <ecNumber evidence="6">1.13.11.93</ecNumber>
    </recommendedName>
    <alternativeName>
        <fullName evidence="7">2-hydroxyglutarate synthase</fullName>
    </alternativeName>
</protein>
<dbReference type="Gene3D" id="3.10.180.80">
    <property type="entry name" value="Uncharacterised protein PF07063, DUF1338"/>
    <property type="match status" value="1"/>
</dbReference>
<evidence type="ECO:0000313" key="10">
    <source>
        <dbReference type="Proteomes" id="UP001589795"/>
    </source>
</evidence>
<dbReference type="PANTHER" id="PTHR39479:SF2">
    <property type="entry name" value="2-OXOADIPATE DIOXYGENASE_DECARBOXYLASE"/>
    <property type="match status" value="1"/>
</dbReference>
<evidence type="ECO:0000256" key="7">
    <source>
        <dbReference type="ARBA" id="ARBA00035045"/>
    </source>
</evidence>
<dbReference type="PANTHER" id="PTHR39479">
    <property type="match status" value="1"/>
</dbReference>
<gene>
    <name evidence="9" type="ORF">ACFFIZ_16250</name>
</gene>
<dbReference type="GO" id="GO:0051213">
    <property type="term" value="F:dioxygenase activity"/>
    <property type="evidence" value="ECO:0007669"/>
    <property type="project" value="UniProtKB-KW"/>
</dbReference>
<evidence type="ECO:0000256" key="1">
    <source>
        <dbReference type="ARBA" id="ARBA00001954"/>
    </source>
</evidence>
<keyword evidence="4" id="KW-0408">Iron</keyword>
<keyword evidence="3" id="KW-0560">Oxidoreductase</keyword>
<feature type="region of interest" description="Disordered" evidence="8">
    <location>
        <begin position="98"/>
        <end position="139"/>
    </location>
</feature>
<evidence type="ECO:0000256" key="4">
    <source>
        <dbReference type="ARBA" id="ARBA00023004"/>
    </source>
</evidence>
<evidence type="ECO:0000256" key="6">
    <source>
        <dbReference type="ARBA" id="ARBA00035023"/>
    </source>
</evidence>
<evidence type="ECO:0000313" key="9">
    <source>
        <dbReference type="EMBL" id="MFC0201816.1"/>
    </source>
</evidence>
<sequence>MCWPTSFAAFPDDWTEVRRQVLGYLQWSPTGNGEVAGDEPEALLASVLRCEPIVHEDFMPVPAAGIFQSNLGDEAVRTVPPAPTSSGSRPILARRCWMNSPTMPGSRPPPWPPALTGSRHDRRGAVCLPPCGKTRNKKE</sequence>